<dbReference type="InterPro" id="IPR029057">
    <property type="entry name" value="PRTase-like"/>
</dbReference>
<comment type="caution">
    <text evidence="1">The sequence shown here is derived from an EMBL/GenBank/DDBJ whole genome shotgun (WGS) entry which is preliminary data.</text>
</comment>
<evidence type="ECO:0008006" key="3">
    <source>
        <dbReference type="Google" id="ProtNLM"/>
    </source>
</evidence>
<evidence type="ECO:0000313" key="2">
    <source>
        <dbReference type="Proteomes" id="UP000053675"/>
    </source>
</evidence>
<dbReference type="SUPFAM" id="SSF53271">
    <property type="entry name" value="PRTase-like"/>
    <property type="match status" value="1"/>
</dbReference>
<dbReference type="InterPro" id="IPR000836">
    <property type="entry name" value="PRTase_dom"/>
</dbReference>
<dbReference type="eggNOG" id="COG1040">
    <property type="taxonomic scope" value="Bacteria"/>
</dbReference>
<dbReference type="EMBL" id="JMQM01000001">
    <property type="protein sequence ID" value="KFB09492.1"/>
    <property type="molecule type" value="Genomic_DNA"/>
</dbReference>
<name>A0A084U956_9HYPH</name>
<dbReference type="CDD" id="cd06223">
    <property type="entry name" value="PRTases_typeI"/>
    <property type="match status" value="1"/>
</dbReference>
<dbReference type="Proteomes" id="UP000053675">
    <property type="component" value="Unassembled WGS sequence"/>
</dbReference>
<dbReference type="PATRIC" id="fig|472175.3.peg.526"/>
<dbReference type="Gene3D" id="3.40.50.2020">
    <property type="match status" value="1"/>
</dbReference>
<organism evidence="1 2">
    <name type="scientific">Nitratireductor basaltis</name>
    <dbReference type="NCBI Taxonomy" id="472175"/>
    <lineage>
        <taxon>Bacteria</taxon>
        <taxon>Pseudomonadati</taxon>
        <taxon>Pseudomonadota</taxon>
        <taxon>Alphaproteobacteria</taxon>
        <taxon>Hyphomicrobiales</taxon>
        <taxon>Phyllobacteriaceae</taxon>
        <taxon>Nitratireductor</taxon>
    </lineage>
</organism>
<sequence length="219" mass="24603">MGQATQWFFSENGYSFKHMQKCPERARLFLEYSASPDPNLLFLDQTLLQRVKVHKRGATSYFSVRAWRQNVRELQLKAMRNLKRTPSEENAQHIASEIVAAARLLTNGAAYDCVCPVPAGSSGKTNNFATIIAWYVARELNLPMYRALQGCTMAASAHKSTSSHPMQSRHFRSKLVDARVREKFCLLVDDVATTGVHFERCTAQLAKMGSPAVCVCWIA</sequence>
<proteinExistence type="predicted"/>
<evidence type="ECO:0000313" key="1">
    <source>
        <dbReference type="EMBL" id="KFB09492.1"/>
    </source>
</evidence>
<reference evidence="1 2" key="1">
    <citation type="submission" date="2014-05" db="EMBL/GenBank/DDBJ databases">
        <title>Draft Genome Sequence of Nitratireductor basaltis Strain UMTGB225, A Marine Bacterium Isolated from Green Barrel Tunicate.</title>
        <authorList>
            <person name="Gan H.Y."/>
        </authorList>
    </citation>
    <scope>NUCLEOTIDE SEQUENCE [LARGE SCALE GENOMIC DNA]</scope>
    <source>
        <strain evidence="1 2">UMTGB225</strain>
    </source>
</reference>
<dbReference type="STRING" id="472175.EL18_00508"/>
<dbReference type="RefSeq" id="WP_152552939.1">
    <property type="nucleotide sequence ID" value="NZ_JMQM01000001.1"/>
</dbReference>
<keyword evidence="2" id="KW-1185">Reference proteome</keyword>
<dbReference type="OrthoDB" id="8030541at2"/>
<gene>
    <name evidence="1" type="ORF">EL18_00508</name>
</gene>
<dbReference type="AlphaFoldDB" id="A0A084U956"/>
<accession>A0A084U956</accession>
<protein>
    <recommendedName>
        <fullName evidence="3">Phosphoribosyltransferase</fullName>
    </recommendedName>
</protein>